<dbReference type="AlphaFoldDB" id="A0A6P0HKK6"/>
<evidence type="ECO:0000259" key="1">
    <source>
        <dbReference type="Pfam" id="PF10592"/>
    </source>
</evidence>
<gene>
    <name evidence="2" type="ORF">G3T38_13225</name>
</gene>
<name>A0A6P0HKK6_9ACTN</name>
<keyword evidence="3" id="KW-1185">Reference proteome</keyword>
<dbReference type="Pfam" id="PF10592">
    <property type="entry name" value="AIPR"/>
    <property type="match status" value="1"/>
</dbReference>
<organism evidence="2 3">
    <name type="scientific">Nocardioides zeae</name>
    <dbReference type="NCBI Taxonomy" id="1457234"/>
    <lineage>
        <taxon>Bacteria</taxon>
        <taxon>Bacillati</taxon>
        <taxon>Actinomycetota</taxon>
        <taxon>Actinomycetes</taxon>
        <taxon>Propionibacteriales</taxon>
        <taxon>Nocardioidaceae</taxon>
        <taxon>Nocardioides</taxon>
    </lineage>
</organism>
<dbReference type="EMBL" id="JAAGXA010000008">
    <property type="protein sequence ID" value="NEN79239.1"/>
    <property type="molecule type" value="Genomic_DNA"/>
</dbReference>
<evidence type="ECO:0000313" key="3">
    <source>
        <dbReference type="Proteomes" id="UP000468687"/>
    </source>
</evidence>
<dbReference type="RefSeq" id="WP_163772768.1">
    <property type="nucleotide sequence ID" value="NZ_JAAGXA010000008.1"/>
</dbReference>
<feature type="domain" description="Abortive phage infection protein C-terminal" evidence="1">
    <location>
        <begin position="255"/>
        <end position="470"/>
    </location>
</feature>
<sequence>MGANDVILLGDMVERSRAETAGLDAAAQEAYFVSKHLLREYRPTHDDLLAGIVDGGNDGGIDTISIFVNGYCVRDDTDLGKLGRNAQLDLVFTQVKNTKGFSENAVEKMIVHIPELLNFDRDEAALSKRFNGRVIEITRRFLVAYRDLDMPNLSIYCAFASLRAVEVHANTVAKGELLSAALVDCFGSCIPQVSFLDATAVAGMARERPPTSRELALAENPISTDTAGGYIGVVKLDEYQRFITDSSGKLDASLFEANVRDYEGETGVNRSIQATLTKEDKGVDFWWLNNGVTIVADKVQPASKLLELESPQIVNGLQTSHEIFKRGRAEGFSENRSVLVKVIQAADDRVKDRIIQATNSQTTLGTSALRATDLVQRRIEEHLRTQGLYYERRKNFYHNRNIPLTKLVSIDQMGQAVMSTLVQVPHIARGEVSAIFSEEIYPVVFSEAHPIQMYSVAITLQRRVEEFLHSSTDTRGDAENFVFHLAMLATVALTRKMNPKSADLAESLQTPSDRMLRELLPLVREEFAYVAERRGEVLFERVAKDALTSKRLQERAQRYLLGSARR</sequence>
<evidence type="ECO:0000313" key="2">
    <source>
        <dbReference type="EMBL" id="NEN79239.1"/>
    </source>
</evidence>
<dbReference type="Proteomes" id="UP000468687">
    <property type="component" value="Unassembled WGS sequence"/>
</dbReference>
<dbReference type="InterPro" id="IPR018891">
    <property type="entry name" value="AIPR_C"/>
</dbReference>
<accession>A0A6P0HKK6</accession>
<proteinExistence type="predicted"/>
<protein>
    <submittedName>
        <fullName evidence="2">AIPR family protein</fullName>
    </submittedName>
</protein>
<comment type="caution">
    <text evidence="2">The sequence shown here is derived from an EMBL/GenBank/DDBJ whole genome shotgun (WGS) entry which is preliminary data.</text>
</comment>
<reference evidence="2 3" key="1">
    <citation type="journal article" date="2014" name="Int. J. Syst. Evol. Microbiol.">
        <title>Nocardioides zeae sp. nov., isolated from the stem of Zea mays.</title>
        <authorList>
            <person name="Glaeser S.P."/>
            <person name="McInroy J.A."/>
            <person name="Busse H.J."/>
            <person name="Kampfer P."/>
        </authorList>
    </citation>
    <scope>NUCLEOTIDE SEQUENCE [LARGE SCALE GENOMIC DNA]</scope>
    <source>
        <strain evidence="2 3">JCM 30728</strain>
    </source>
</reference>